<organism evidence="4 5">
    <name type="scientific">Paenibacillus stellifer</name>
    <dbReference type="NCBI Taxonomy" id="169760"/>
    <lineage>
        <taxon>Bacteria</taxon>
        <taxon>Bacillati</taxon>
        <taxon>Bacillota</taxon>
        <taxon>Bacilli</taxon>
        <taxon>Bacillales</taxon>
        <taxon>Paenibacillaceae</taxon>
        <taxon>Paenibacillus</taxon>
    </lineage>
</organism>
<accession>A0A089LLL3</accession>
<dbReference type="InterPro" id="IPR035328">
    <property type="entry name" value="DUF3048_C"/>
</dbReference>
<dbReference type="Gene3D" id="3.50.90.10">
    <property type="entry name" value="YerB-like"/>
    <property type="match status" value="1"/>
</dbReference>
<keyword evidence="5" id="KW-1185">Reference proteome</keyword>
<dbReference type="Proteomes" id="UP000029507">
    <property type="component" value="Chromosome"/>
</dbReference>
<dbReference type="OrthoDB" id="9779102at2"/>
<dbReference type="RefSeq" id="WP_038693594.1">
    <property type="nucleotide sequence ID" value="NZ_CP009286.1"/>
</dbReference>
<dbReference type="InterPro" id="IPR021416">
    <property type="entry name" value="DUF3048_N"/>
</dbReference>
<feature type="domain" description="DUF3048" evidence="3">
    <location>
        <begin position="239"/>
        <end position="345"/>
    </location>
</feature>
<evidence type="ECO:0000259" key="2">
    <source>
        <dbReference type="Pfam" id="PF11258"/>
    </source>
</evidence>
<feature type="domain" description="DUF3048" evidence="2">
    <location>
        <begin position="67"/>
        <end position="208"/>
    </location>
</feature>
<evidence type="ECO:0008006" key="6">
    <source>
        <dbReference type="Google" id="ProtNLM"/>
    </source>
</evidence>
<sequence length="363" mass="38335">MTKFLPYTYRLLTGAALVSMLLTACGGEPEKSPLPSTALSSAAPAPTVTAAVASPLPSPSPAAVSGLTGLPVAAAPLPRPLAVMINNAPAARPQSGLTDADILYEVLAEGGITRLIAVYQSVADTAKIGPVRSIRPYLIDIGESYGAVTAHAGGSPDAYAILQRQHKDDLDEIGRAGAFFWRDKSRKAPHNLYTSLDKLRAGITKLGYDDAKSTPGYAFLKEGEQPEKGENAAGFSLYYLLKSYTVSYRYDSASGIYGRMVNSKPHTDLETGKPVTAANIIVMEANHKVLDDVGRLSVNLEQGGQAMLFQRGQVLSGRWARGAGDIIRFVKDGKEAPLVPGVTHILIVPASPPLDSHITVDAG</sequence>
<dbReference type="EMBL" id="CP009286">
    <property type="protein sequence ID" value="AIQ62396.1"/>
    <property type="molecule type" value="Genomic_DNA"/>
</dbReference>
<reference evidence="4 5" key="1">
    <citation type="submission" date="2014-08" db="EMBL/GenBank/DDBJ databases">
        <title>Comparative genomics of the Paenibacillus odorifer group.</title>
        <authorList>
            <person name="den Bakker H.C."/>
            <person name="Tsai Y.-C."/>
            <person name="Martin N."/>
            <person name="Korlach J."/>
            <person name="Wiedmann M."/>
        </authorList>
    </citation>
    <scope>NUCLEOTIDE SEQUENCE [LARGE SCALE GENOMIC DNA]</scope>
    <source>
        <strain evidence="4 5">DSM 14472</strain>
    </source>
</reference>
<feature type="chain" id="PRO_5038469566" description="Lipoprotein YerB" evidence="1">
    <location>
        <begin position="27"/>
        <end position="363"/>
    </location>
</feature>
<evidence type="ECO:0000259" key="3">
    <source>
        <dbReference type="Pfam" id="PF17479"/>
    </source>
</evidence>
<dbReference type="InterPro" id="IPR023158">
    <property type="entry name" value="YerB-like_sf"/>
</dbReference>
<dbReference type="KEGG" id="pste:PSTEL_04035"/>
<dbReference type="AlphaFoldDB" id="A0A089LLL3"/>
<dbReference type="PROSITE" id="PS51257">
    <property type="entry name" value="PROKAR_LIPOPROTEIN"/>
    <property type="match status" value="1"/>
</dbReference>
<keyword evidence="1" id="KW-0732">Signal</keyword>
<evidence type="ECO:0000256" key="1">
    <source>
        <dbReference type="SAM" id="SignalP"/>
    </source>
</evidence>
<gene>
    <name evidence="4" type="ORF">PSTEL_04035</name>
</gene>
<dbReference type="STRING" id="169760.PSTEL_04035"/>
<protein>
    <recommendedName>
        <fullName evidence="6">Lipoprotein YerB</fullName>
    </recommendedName>
</protein>
<evidence type="ECO:0000313" key="5">
    <source>
        <dbReference type="Proteomes" id="UP000029507"/>
    </source>
</evidence>
<dbReference type="HOGENOM" id="CLU_045984_0_0_9"/>
<name>A0A089LLL3_9BACL</name>
<proteinExistence type="predicted"/>
<dbReference type="Pfam" id="PF11258">
    <property type="entry name" value="DUF3048"/>
    <property type="match status" value="1"/>
</dbReference>
<dbReference type="Pfam" id="PF17479">
    <property type="entry name" value="DUF3048_C"/>
    <property type="match status" value="1"/>
</dbReference>
<dbReference type="SUPFAM" id="SSF159774">
    <property type="entry name" value="YerB-like"/>
    <property type="match status" value="1"/>
</dbReference>
<feature type="signal peptide" evidence="1">
    <location>
        <begin position="1"/>
        <end position="26"/>
    </location>
</feature>
<evidence type="ECO:0000313" key="4">
    <source>
        <dbReference type="EMBL" id="AIQ62396.1"/>
    </source>
</evidence>